<evidence type="ECO:0000256" key="6">
    <source>
        <dbReference type="ARBA" id="ARBA00022840"/>
    </source>
</evidence>
<comment type="subcellular location">
    <subcellularLocation>
        <location evidence="1">Mitochondrion</location>
    </subcellularLocation>
</comment>
<evidence type="ECO:0000256" key="8">
    <source>
        <dbReference type="ARBA" id="ARBA00023146"/>
    </source>
</evidence>
<dbReference type="SUPFAM" id="SSF52374">
    <property type="entry name" value="Nucleotidylyl transferase"/>
    <property type="match status" value="2"/>
</dbReference>
<evidence type="ECO:0000256" key="10">
    <source>
        <dbReference type="RuleBase" id="RU363036"/>
    </source>
</evidence>
<keyword evidence="11" id="KW-1185">Reference proteome</keyword>
<keyword evidence="4 10" id="KW-0436">Ligase</keyword>
<dbReference type="PANTHER" id="PTHR43766">
    <property type="entry name" value="TRYPTOPHAN--TRNA LIGASE, MITOCHONDRIAL"/>
    <property type="match status" value="1"/>
</dbReference>
<dbReference type="InterPro" id="IPR002306">
    <property type="entry name" value="Trp-tRNA-ligase"/>
</dbReference>
<dbReference type="InterPro" id="IPR002305">
    <property type="entry name" value="aa-tRNA-synth_Ic"/>
</dbReference>
<evidence type="ECO:0000256" key="5">
    <source>
        <dbReference type="ARBA" id="ARBA00022741"/>
    </source>
</evidence>
<keyword evidence="7 10" id="KW-0648">Protein biosynthesis</keyword>
<reference evidence="12" key="1">
    <citation type="submission" date="2022-11" db="UniProtKB">
        <authorList>
            <consortium name="WormBaseParasite"/>
        </authorList>
    </citation>
    <scope>IDENTIFICATION</scope>
</reference>
<name>A0A915P938_9BILA</name>
<protein>
    <recommendedName>
        <fullName evidence="3">tryptophan--tRNA ligase</fullName>
        <ecNumber evidence="3">6.1.1.2</ecNumber>
    </recommendedName>
    <alternativeName>
        <fullName evidence="9">Tryptophanyl-tRNA synthetase</fullName>
    </alternativeName>
</protein>
<evidence type="ECO:0000256" key="1">
    <source>
        <dbReference type="ARBA" id="ARBA00004173"/>
    </source>
</evidence>
<dbReference type="PRINTS" id="PR01039">
    <property type="entry name" value="TRNASYNTHTRP"/>
</dbReference>
<evidence type="ECO:0000256" key="3">
    <source>
        <dbReference type="ARBA" id="ARBA00013161"/>
    </source>
</evidence>
<evidence type="ECO:0000256" key="7">
    <source>
        <dbReference type="ARBA" id="ARBA00022917"/>
    </source>
</evidence>
<dbReference type="GO" id="GO:0005524">
    <property type="term" value="F:ATP binding"/>
    <property type="evidence" value="ECO:0007669"/>
    <property type="project" value="UniProtKB-KW"/>
</dbReference>
<organism evidence="11 12">
    <name type="scientific">Meloidogyne floridensis</name>
    <dbReference type="NCBI Taxonomy" id="298350"/>
    <lineage>
        <taxon>Eukaryota</taxon>
        <taxon>Metazoa</taxon>
        <taxon>Ecdysozoa</taxon>
        <taxon>Nematoda</taxon>
        <taxon>Chromadorea</taxon>
        <taxon>Rhabditida</taxon>
        <taxon>Tylenchina</taxon>
        <taxon>Tylenchomorpha</taxon>
        <taxon>Tylenchoidea</taxon>
        <taxon>Meloidogynidae</taxon>
        <taxon>Meloidogyninae</taxon>
        <taxon>Meloidogyne</taxon>
    </lineage>
</organism>
<dbReference type="GO" id="GO:0005759">
    <property type="term" value="C:mitochondrial matrix"/>
    <property type="evidence" value="ECO:0007669"/>
    <property type="project" value="TreeGrafter"/>
</dbReference>
<dbReference type="GO" id="GO:0004830">
    <property type="term" value="F:tryptophan-tRNA ligase activity"/>
    <property type="evidence" value="ECO:0007669"/>
    <property type="project" value="UniProtKB-EC"/>
</dbReference>
<dbReference type="PANTHER" id="PTHR43766:SF1">
    <property type="entry name" value="TRYPTOPHAN--TRNA LIGASE, MITOCHONDRIAL"/>
    <property type="match status" value="1"/>
</dbReference>
<evidence type="ECO:0000256" key="9">
    <source>
        <dbReference type="ARBA" id="ARBA00030268"/>
    </source>
</evidence>
<dbReference type="GO" id="GO:0070183">
    <property type="term" value="P:mitochondrial tryptophanyl-tRNA aminoacylation"/>
    <property type="evidence" value="ECO:0007669"/>
    <property type="project" value="TreeGrafter"/>
</dbReference>
<dbReference type="WBParaSite" id="scf7180000424662.g13714">
    <property type="protein sequence ID" value="scf7180000424662.g13714"/>
    <property type="gene ID" value="scf7180000424662.g13714"/>
</dbReference>
<comment type="similarity">
    <text evidence="2 10">Belongs to the class-I aminoacyl-tRNA synthetase family.</text>
</comment>
<evidence type="ECO:0000313" key="11">
    <source>
        <dbReference type="Proteomes" id="UP000887560"/>
    </source>
</evidence>
<dbReference type="AlphaFoldDB" id="A0A915P938"/>
<sequence>MATKVLMSGIQPTGIMHIGNYLGFLRHFVKLQESEDYNRRILKIADLHAISTGFVPSGKLREHICQTLAILLSTGVDPFRTIIVQQSRVPELTELIEHICQTLAILLSTGVDPFRTIIVQQSRVPELTELMWILGTATTLPSLTGLSQFKDKSKSLKAVPVGLATYPLLQAADVLGYHSSHVLVGSDQTQHLELLKEITRSFNSKTGTEYFSVPQRVHTSCPKIKSLCDPMIKMSKSDPKIKSYISLVDSNEVVIEKIKSALSDFNPEITFDPEKRPAVSNLITLYGEFTGLSTDQVVEDCSGLNTLSFKLRLASIINEHLEPIRGTYHQLLSDESTLWEVLENGGKRARQIVTKTLEDVKTIVGFSGVHEFLEGGEKLEEMVEMLMEMALEEELEEEENEQKMNRSI</sequence>
<dbReference type="InterPro" id="IPR001412">
    <property type="entry name" value="aa-tRNA-synth_I_CS"/>
</dbReference>
<dbReference type="Proteomes" id="UP000887560">
    <property type="component" value="Unplaced"/>
</dbReference>
<evidence type="ECO:0000256" key="4">
    <source>
        <dbReference type="ARBA" id="ARBA00022598"/>
    </source>
</evidence>
<keyword evidence="8 10" id="KW-0030">Aminoacyl-tRNA synthetase</keyword>
<dbReference type="FunFam" id="1.10.240.10:FF:000002">
    <property type="entry name" value="Tryptophan--tRNA ligase"/>
    <property type="match status" value="1"/>
</dbReference>
<dbReference type="PROSITE" id="PS00178">
    <property type="entry name" value="AA_TRNA_LIGASE_I"/>
    <property type="match status" value="1"/>
</dbReference>
<dbReference type="NCBIfam" id="TIGR00233">
    <property type="entry name" value="trpS"/>
    <property type="match status" value="1"/>
</dbReference>
<accession>A0A915P938</accession>
<dbReference type="EC" id="6.1.1.2" evidence="3"/>
<proteinExistence type="inferred from homology"/>
<keyword evidence="6 10" id="KW-0067">ATP-binding</keyword>
<keyword evidence="5 10" id="KW-0547">Nucleotide-binding</keyword>
<dbReference type="Pfam" id="PF00579">
    <property type="entry name" value="tRNA-synt_1b"/>
    <property type="match status" value="2"/>
</dbReference>
<dbReference type="InterPro" id="IPR014729">
    <property type="entry name" value="Rossmann-like_a/b/a_fold"/>
</dbReference>
<dbReference type="Gene3D" id="1.10.240.10">
    <property type="entry name" value="Tyrosyl-Transfer RNA Synthetase"/>
    <property type="match status" value="1"/>
</dbReference>
<evidence type="ECO:0000256" key="2">
    <source>
        <dbReference type="ARBA" id="ARBA00005594"/>
    </source>
</evidence>
<evidence type="ECO:0000313" key="12">
    <source>
        <dbReference type="WBParaSite" id="scf7180000424662.g13714"/>
    </source>
</evidence>
<dbReference type="Gene3D" id="3.40.50.620">
    <property type="entry name" value="HUPs"/>
    <property type="match status" value="2"/>
</dbReference>
<dbReference type="InterPro" id="IPR050203">
    <property type="entry name" value="Trp-tRNA_synthetase"/>
</dbReference>